<evidence type="ECO:0000256" key="1">
    <source>
        <dbReference type="SAM" id="MobiDB-lite"/>
    </source>
</evidence>
<sequence>MIAPLCSWHPPVVNTKHVLSLTLGACFVLGACDAPNNPVDETGDATAGDGDGDGDGDSTGDGDGDTTGDGDGDGGDGDGDGDGDDNGEGGDGDREPYDGWCEVCVDPPPNMSCNLVAGPMQNVAFTTSPKEDVYELDEDCTVSSVSATQVQLGCQSYETITIDLMLNEPWTPNFEVGATLHLTASAYNTDWLEVDWRLDHLDQTLAIAGRHAFYYATTFESIGLDTIPVGVVIDACTPDCYDSMAERDVGLTFEFEGEQATLFSGGHDTIAEHAVWVTHARKKVCDLYIDQPNGHIGVFVSGKPKG</sequence>
<dbReference type="EMBL" id="PVNL01000022">
    <property type="protein sequence ID" value="PRQ09449.1"/>
    <property type="molecule type" value="Genomic_DNA"/>
</dbReference>
<feature type="region of interest" description="Disordered" evidence="1">
    <location>
        <begin position="39"/>
        <end position="101"/>
    </location>
</feature>
<feature type="compositionally biased region" description="Acidic residues" evidence="1">
    <location>
        <begin position="50"/>
        <end position="90"/>
    </location>
</feature>
<evidence type="ECO:0008006" key="4">
    <source>
        <dbReference type="Google" id="ProtNLM"/>
    </source>
</evidence>
<organism evidence="2 3">
    <name type="scientific">Enhygromyxa salina</name>
    <dbReference type="NCBI Taxonomy" id="215803"/>
    <lineage>
        <taxon>Bacteria</taxon>
        <taxon>Pseudomonadati</taxon>
        <taxon>Myxococcota</taxon>
        <taxon>Polyangia</taxon>
        <taxon>Nannocystales</taxon>
        <taxon>Nannocystaceae</taxon>
        <taxon>Enhygromyxa</taxon>
    </lineage>
</organism>
<name>A0A2S9YWM0_9BACT</name>
<dbReference type="Proteomes" id="UP000238823">
    <property type="component" value="Unassembled WGS sequence"/>
</dbReference>
<reference evidence="2 3" key="1">
    <citation type="submission" date="2018-03" db="EMBL/GenBank/DDBJ databases">
        <title>Draft Genome Sequences of the Obligatory Marine Myxobacteria Enhygromyxa salina SWB007.</title>
        <authorList>
            <person name="Poehlein A."/>
            <person name="Moghaddam J.A."/>
            <person name="Harms H."/>
            <person name="Alanjari M."/>
            <person name="Koenig G.M."/>
            <person name="Daniel R."/>
            <person name="Schaeberle T.F."/>
        </authorList>
    </citation>
    <scope>NUCLEOTIDE SEQUENCE [LARGE SCALE GENOMIC DNA]</scope>
    <source>
        <strain evidence="2 3">SWB007</strain>
    </source>
</reference>
<dbReference type="AlphaFoldDB" id="A0A2S9YWM0"/>
<accession>A0A2S9YWM0</accession>
<gene>
    <name evidence="2" type="ORF">ENSA7_08550</name>
</gene>
<evidence type="ECO:0000313" key="3">
    <source>
        <dbReference type="Proteomes" id="UP000238823"/>
    </source>
</evidence>
<evidence type="ECO:0000313" key="2">
    <source>
        <dbReference type="EMBL" id="PRQ09449.1"/>
    </source>
</evidence>
<comment type="caution">
    <text evidence="2">The sequence shown here is derived from an EMBL/GenBank/DDBJ whole genome shotgun (WGS) entry which is preliminary data.</text>
</comment>
<protein>
    <recommendedName>
        <fullName evidence="4">Endo-1,4-beta-xylanase A</fullName>
    </recommendedName>
</protein>
<proteinExistence type="predicted"/>